<gene>
    <name evidence="7" type="primary">mtnK</name>
    <name evidence="9" type="ORF">C4B60_15135</name>
</gene>
<comment type="caution">
    <text evidence="9">The sequence shown here is derived from an EMBL/GenBank/DDBJ whole genome shotgun (WGS) entry which is preliminary data.</text>
</comment>
<keyword evidence="7" id="KW-0028">Amino-acid biosynthesis</keyword>
<comment type="similarity">
    <text evidence="1 7">Belongs to the methylthioribose kinase family.</text>
</comment>
<comment type="function">
    <text evidence="7">Catalyzes the phosphorylation of methylthioribose into methylthioribose-1-phosphate.</text>
</comment>
<protein>
    <recommendedName>
        <fullName evidence="7">Methylthioribose kinase</fullName>
        <shortName evidence="7">MTR kinase</shortName>
        <ecNumber evidence="7">2.7.1.100</ecNumber>
    </recommendedName>
</protein>
<dbReference type="EMBL" id="PREZ01000005">
    <property type="protein sequence ID" value="PPA69863.1"/>
    <property type="molecule type" value="Genomic_DNA"/>
</dbReference>
<dbReference type="PANTHER" id="PTHR34273">
    <property type="entry name" value="METHYLTHIORIBOSE KINASE"/>
    <property type="match status" value="1"/>
</dbReference>
<feature type="binding site" evidence="7">
    <location>
        <position position="233"/>
    </location>
    <ligand>
        <name>substrate</name>
    </ligand>
</feature>
<dbReference type="InterPro" id="IPR009212">
    <property type="entry name" value="Methylthioribose_kinase"/>
</dbReference>
<evidence type="ECO:0000256" key="2">
    <source>
        <dbReference type="ARBA" id="ARBA00011738"/>
    </source>
</evidence>
<dbReference type="EC" id="2.7.1.100" evidence="7"/>
<dbReference type="Gene3D" id="3.30.200.20">
    <property type="entry name" value="Phosphorylase Kinase, domain 1"/>
    <property type="match status" value="1"/>
</dbReference>
<keyword evidence="5 7" id="KW-0418">Kinase</keyword>
<reference evidence="9 10" key="1">
    <citation type="submission" date="2018-02" db="EMBL/GenBank/DDBJ databases">
        <title>Jeotgalibacillus proteolyticum sp. nov. a protease producing bacterium isolated from ocean sediments of Laizhou Bay.</title>
        <authorList>
            <person name="Li Y."/>
        </authorList>
    </citation>
    <scope>NUCLEOTIDE SEQUENCE [LARGE SCALE GENOMIC DNA]</scope>
    <source>
        <strain evidence="9 10">22-7</strain>
    </source>
</reference>
<keyword evidence="6 7" id="KW-0067">ATP-binding</keyword>
<comment type="catalytic activity">
    <reaction evidence="7">
        <text>5-(methylsulfanyl)-D-ribose + ATP = 5-(methylsulfanyl)-alpha-D-ribose 1-phosphate + ADP + H(+)</text>
        <dbReference type="Rhea" id="RHEA:22312"/>
        <dbReference type="ChEBI" id="CHEBI:15378"/>
        <dbReference type="ChEBI" id="CHEBI:30616"/>
        <dbReference type="ChEBI" id="CHEBI:58533"/>
        <dbReference type="ChEBI" id="CHEBI:78440"/>
        <dbReference type="ChEBI" id="CHEBI:456216"/>
        <dbReference type="EC" id="2.7.1.100"/>
    </reaction>
</comment>
<feature type="binding site" evidence="7">
    <location>
        <position position="61"/>
    </location>
    <ligand>
        <name>ATP</name>
        <dbReference type="ChEBI" id="CHEBI:30616"/>
    </ligand>
</feature>
<dbReference type="AlphaFoldDB" id="A0A2S5GAC1"/>
<evidence type="ECO:0000256" key="3">
    <source>
        <dbReference type="ARBA" id="ARBA00022679"/>
    </source>
</evidence>
<accession>A0A2S5GAC1</accession>
<dbReference type="Pfam" id="PF01636">
    <property type="entry name" value="APH"/>
    <property type="match status" value="1"/>
</dbReference>
<evidence type="ECO:0000313" key="10">
    <source>
        <dbReference type="Proteomes" id="UP000239047"/>
    </source>
</evidence>
<evidence type="ECO:0000256" key="6">
    <source>
        <dbReference type="ARBA" id="ARBA00022840"/>
    </source>
</evidence>
<dbReference type="UniPathway" id="UPA00904">
    <property type="reaction ID" value="UER00872"/>
</dbReference>
<keyword evidence="7" id="KW-0486">Methionine biosynthesis</keyword>
<dbReference type="GO" id="GO:0019509">
    <property type="term" value="P:L-methionine salvage from methylthioadenosine"/>
    <property type="evidence" value="ECO:0007669"/>
    <property type="project" value="UniProtKB-UniRule"/>
</dbReference>
<evidence type="ECO:0000256" key="5">
    <source>
        <dbReference type="ARBA" id="ARBA00022777"/>
    </source>
</evidence>
<keyword evidence="10" id="KW-1185">Reference proteome</keyword>
<feature type="binding site" evidence="7">
    <location>
        <position position="349"/>
    </location>
    <ligand>
        <name>substrate</name>
    </ligand>
</feature>
<comment type="subunit">
    <text evidence="2 7">Homodimer.</text>
</comment>
<name>A0A2S5GAC1_9BACL</name>
<organism evidence="9 10">
    <name type="scientific">Jeotgalibacillus proteolyticus</name>
    <dbReference type="NCBI Taxonomy" id="2082395"/>
    <lineage>
        <taxon>Bacteria</taxon>
        <taxon>Bacillati</taxon>
        <taxon>Bacillota</taxon>
        <taxon>Bacilli</taxon>
        <taxon>Bacillales</taxon>
        <taxon>Caryophanaceae</taxon>
        <taxon>Jeotgalibacillus</taxon>
    </lineage>
</organism>
<evidence type="ECO:0000313" key="9">
    <source>
        <dbReference type="EMBL" id="PPA69863.1"/>
    </source>
</evidence>
<dbReference type="NCBIfam" id="TIGR01767">
    <property type="entry name" value="MTRK"/>
    <property type="match status" value="1"/>
</dbReference>
<feature type="domain" description="Aminoglycoside phosphotransferase" evidence="8">
    <location>
        <begin position="35"/>
        <end position="270"/>
    </location>
</feature>
<sequence length="405" mass="45824">MTLTQTHSYKELNERSVLSYLEDKRLLTDKEKASCKEVGDGNLNYVFIVKDEVTGKTIVAKQALPYAKVVGESWPLSLERARIEASSLKHAAKTVPDLVPEVYGSDEDYALTVMEDLSDFTILRKGLIEGETYPHLADHVGRFLAQTLFSASDEALGPVEKKKLAKQFINPDLCDITEKLVFSDPYYNADTNSFPEELREDVEALWQNSGLKFEVAKLKKKFLTEGETLLHGDLHTGSIFVTNEETKVIDPEFAFFGPAGFDAGAFLANLFLNYLAQNERQTDEQKKQASRQYLLKTAVKTWEVFEKQYRDLLKKKGIDEQSRTDEYADYLLDKIRTDAIGFAGCKVIRRIIGLAHVEDVDGIENEEGRLRVQRKALELGQELILKRNTFTSISELVTWIGGDQS</sequence>
<proteinExistence type="inferred from homology"/>
<feature type="binding site" evidence="7">
    <location>
        <begin position="250"/>
        <end position="252"/>
    </location>
    <ligand>
        <name>ATP</name>
        <dbReference type="ChEBI" id="CHEBI:30616"/>
    </ligand>
</feature>
<keyword evidence="4 7" id="KW-0547">Nucleotide-binding</keyword>
<dbReference type="RefSeq" id="WP_104058856.1">
    <property type="nucleotide sequence ID" value="NZ_PREZ01000005.1"/>
</dbReference>
<dbReference type="PIRSF" id="PIRSF031134">
    <property type="entry name" value="MTRK"/>
    <property type="match status" value="1"/>
</dbReference>
<dbReference type="Proteomes" id="UP000239047">
    <property type="component" value="Unassembled WGS sequence"/>
</dbReference>
<comment type="pathway">
    <text evidence="7">Amino-acid biosynthesis; L-methionine biosynthesis via salvage pathway; S-methyl-5-thio-alpha-D-ribose 1-phosphate from S-methyl-5'-thioadenosine (hydrolase route): step 2/2.</text>
</comment>
<dbReference type="PANTHER" id="PTHR34273:SF2">
    <property type="entry name" value="METHYLTHIORIBOSE KINASE"/>
    <property type="match status" value="1"/>
</dbReference>
<evidence type="ECO:0000256" key="7">
    <source>
        <dbReference type="HAMAP-Rule" id="MF_01683"/>
    </source>
</evidence>
<evidence type="ECO:0000256" key="4">
    <source>
        <dbReference type="ARBA" id="ARBA00022741"/>
    </source>
</evidence>
<dbReference type="HAMAP" id="MF_01683">
    <property type="entry name" value="Salvage_MtnK"/>
    <property type="match status" value="1"/>
</dbReference>
<dbReference type="SUPFAM" id="SSF56112">
    <property type="entry name" value="Protein kinase-like (PK-like)"/>
    <property type="match status" value="1"/>
</dbReference>
<feature type="binding site" evidence="7">
    <location>
        <position position="44"/>
    </location>
    <ligand>
        <name>ATP</name>
        <dbReference type="ChEBI" id="CHEBI:30616"/>
    </ligand>
</feature>
<dbReference type="GO" id="GO:0005524">
    <property type="term" value="F:ATP binding"/>
    <property type="evidence" value="ECO:0007669"/>
    <property type="project" value="UniProtKB-UniRule"/>
</dbReference>
<dbReference type="OrthoDB" id="9777791at2"/>
<dbReference type="InterPro" id="IPR011009">
    <property type="entry name" value="Kinase-like_dom_sf"/>
</dbReference>
<dbReference type="InterPro" id="IPR002575">
    <property type="entry name" value="Aminoglycoside_PTrfase"/>
</dbReference>
<dbReference type="Gene3D" id="3.90.1200.10">
    <property type="match status" value="1"/>
</dbReference>
<feature type="binding site" evidence="7">
    <location>
        <begin position="115"/>
        <end position="117"/>
    </location>
    <ligand>
        <name>ATP</name>
        <dbReference type="ChEBI" id="CHEBI:30616"/>
    </ligand>
</feature>
<keyword evidence="3 7" id="KW-0808">Transferase</keyword>
<dbReference type="GO" id="GO:0046522">
    <property type="term" value="F:S-methyl-5-thioribose kinase activity"/>
    <property type="evidence" value="ECO:0007669"/>
    <property type="project" value="UniProtKB-UniRule"/>
</dbReference>
<evidence type="ECO:0000256" key="1">
    <source>
        <dbReference type="ARBA" id="ARBA00010165"/>
    </source>
</evidence>
<evidence type="ECO:0000259" key="8">
    <source>
        <dbReference type="Pfam" id="PF01636"/>
    </source>
</evidence>